<feature type="domain" description="Rhodanese" evidence="1">
    <location>
        <begin position="277"/>
        <end position="362"/>
    </location>
</feature>
<accession>A0A1H0BJC5</accession>
<dbReference type="Proteomes" id="UP000199677">
    <property type="component" value="Unassembled WGS sequence"/>
</dbReference>
<dbReference type="OrthoDB" id="9805807at2"/>
<feature type="domain" description="Rhodanese" evidence="1">
    <location>
        <begin position="17"/>
        <end position="107"/>
    </location>
</feature>
<protein>
    <submittedName>
        <fullName evidence="2">Rhodanese-related sulfurtransferase</fullName>
    </submittedName>
</protein>
<dbReference type="PANTHER" id="PTHR43031:SF1">
    <property type="entry name" value="PYRIDINE NUCLEOTIDE-DISULPHIDE OXIDOREDUCTASE"/>
    <property type="match status" value="1"/>
</dbReference>
<evidence type="ECO:0000259" key="1">
    <source>
        <dbReference type="PROSITE" id="PS50206"/>
    </source>
</evidence>
<dbReference type="Gene3D" id="3.40.250.10">
    <property type="entry name" value="Rhodanese-like domain"/>
    <property type="match status" value="4"/>
</dbReference>
<dbReference type="PROSITE" id="PS50206">
    <property type="entry name" value="RHODANESE_3"/>
    <property type="match status" value="4"/>
</dbReference>
<sequence length="535" mass="58941">MPIRKISADDLKALLAEPKEYAFLDVREHGQYGEGHPFLSVNAPYSIIETCAPLLVPCFETLCILMDAGDGVADLVHARMVEMGYANLVVLNGGAPAWAEAGYTLFKGVNVISKSFGELVEHFCETPSISAEDLHEMQQHNMPVMILDGRSPKEFQKMSLPGAMSCPNAELAYRLPELLSDQNTPVVINCAGRTRSIIGAQSLRYLGLKNPVLALRNGTQGWRLSGFDLCHGEVPQALPVLSADAEQLANSRAEKLIAQFGLKKVTPVQLQTMLDNKLRTTFLFDVRTEEEYLKAHWAGARHAPGGQLVQATDEFLGTRQAQVVLSDDLGLRAAGTAIWLKGMGHDVFVLEADARKGDERGAEIKPSVTLTKEIPLRDVAQSILQGAQLFDASRGMAYRKAHIESAEWVNRANLTKVEDKKSPIIVIGQSTDLVYGVMQRLTELGAEDVAGCVGTPESWRDTGYQVIATPYTPTERECIDFLFFVHDRHDDNLEAARQYLAWELNLLSQLDEQERSVLKPLVASELESMCHEAGN</sequence>
<evidence type="ECO:0000313" key="3">
    <source>
        <dbReference type="Proteomes" id="UP000199677"/>
    </source>
</evidence>
<dbReference type="GO" id="GO:0016740">
    <property type="term" value="F:transferase activity"/>
    <property type="evidence" value="ECO:0007669"/>
    <property type="project" value="UniProtKB-KW"/>
</dbReference>
<feature type="domain" description="Rhodanese" evidence="1">
    <location>
        <begin position="383"/>
        <end position="468"/>
    </location>
</feature>
<dbReference type="Pfam" id="PF00581">
    <property type="entry name" value="Rhodanese"/>
    <property type="match status" value="3"/>
</dbReference>
<keyword evidence="3" id="KW-1185">Reference proteome</keyword>
<gene>
    <name evidence="2" type="ORF">SAMN04487951_105109</name>
</gene>
<dbReference type="InterPro" id="IPR036873">
    <property type="entry name" value="Rhodanese-like_dom_sf"/>
</dbReference>
<dbReference type="AlphaFoldDB" id="A0A1H0BJC5"/>
<proteinExistence type="predicted"/>
<dbReference type="STRING" id="416873.SAMN04487951_105109"/>
<keyword evidence="2" id="KW-0808">Transferase</keyword>
<dbReference type="SMART" id="SM00450">
    <property type="entry name" value="RHOD"/>
    <property type="match status" value="4"/>
</dbReference>
<dbReference type="InterPro" id="IPR001763">
    <property type="entry name" value="Rhodanese-like_dom"/>
</dbReference>
<name>A0A1H0BJC5_9GAMM</name>
<dbReference type="EMBL" id="FNII01000005">
    <property type="protein sequence ID" value="SDN45701.1"/>
    <property type="molecule type" value="Genomic_DNA"/>
</dbReference>
<reference evidence="3" key="1">
    <citation type="submission" date="2016-10" db="EMBL/GenBank/DDBJ databases">
        <authorList>
            <person name="Varghese N."/>
            <person name="Submissions S."/>
        </authorList>
    </citation>
    <scope>NUCLEOTIDE SEQUENCE [LARGE SCALE GENOMIC DNA]</scope>
    <source>
        <strain evidence="3">CGMCC 1.6494</strain>
    </source>
</reference>
<organism evidence="2 3">
    <name type="scientific">Vreelandella arcis</name>
    <dbReference type="NCBI Taxonomy" id="416873"/>
    <lineage>
        <taxon>Bacteria</taxon>
        <taxon>Pseudomonadati</taxon>
        <taxon>Pseudomonadota</taxon>
        <taxon>Gammaproteobacteria</taxon>
        <taxon>Oceanospirillales</taxon>
        <taxon>Halomonadaceae</taxon>
        <taxon>Vreelandella</taxon>
    </lineage>
</organism>
<feature type="domain" description="Rhodanese" evidence="1">
    <location>
        <begin position="140"/>
        <end position="231"/>
    </location>
</feature>
<evidence type="ECO:0000313" key="2">
    <source>
        <dbReference type="EMBL" id="SDN45701.1"/>
    </source>
</evidence>
<dbReference type="InterPro" id="IPR050229">
    <property type="entry name" value="GlpE_sulfurtransferase"/>
</dbReference>
<dbReference type="RefSeq" id="WP_089704227.1">
    <property type="nucleotide sequence ID" value="NZ_FNII01000005.1"/>
</dbReference>
<dbReference type="SUPFAM" id="SSF52821">
    <property type="entry name" value="Rhodanese/Cell cycle control phosphatase"/>
    <property type="match status" value="4"/>
</dbReference>
<dbReference type="PANTHER" id="PTHR43031">
    <property type="entry name" value="FAD-DEPENDENT OXIDOREDUCTASE"/>
    <property type="match status" value="1"/>
</dbReference>